<dbReference type="InterPro" id="IPR036852">
    <property type="entry name" value="Peptidase_S8/S53_dom_sf"/>
</dbReference>
<comment type="similarity">
    <text evidence="1 4">Belongs to the peptidase S8 family.</text>
</comment>
<gene>
    <name evidence="6" type="ORF">GIB67_020515</name>
    <name evidence="7" type="ORF">GIB67_028887</name>
</gene>
<dbReference type="Proteomes" id="UP000541444">
    <property type="component" value="Unassembled WGS sequence"/>
</dbReference>
<evidence type="ECO:0000313" key="6">
    <source>
        <dbReference type="EMBL" id="KAF6140506.1"/>
    </source>
</evidence>
<dbReference type="OrthoDB" id="968918at2759"/>
<dbReference type="Pfam" id="PF00082">
    <property type="entry name" value="Peptidase_S8"/>
    <property type="match status" value="1"/>
</dbReference>
<evidence type="ECO:0000256" key="3">
    <source>
        <dbReference type="ARBA" id="ARBA00022825"/>
    </source>
</evidence>
<dbReference type="GO" id="GO:0004252">
    <property type="term" value="F:serine-type endopeptidase activity"/>
    <property type="evidence" value="ECO:0007669"/>
    <property type="project" value="InterPro"/>
</dbReference>
<dbReference type="EMBL" id="JACGCM010002363">
    <property type="protein sequence ID" value="KAF6140506.1"/>
    <property type="molecule type" value="Genomic_DNA"/>
</dbReference>
<dbReference type="InterPro" id="IPR050131">
    <property type="entry name" value="Peptidase_S8_subtilisin-like"/>
</dbReference>
<dbReference type="GO" id="GO:0006508">
    <property type="term" value="P:proteolysis"/>
    <property type="evidence" value="ECO:0007669"/>
    <property type="project" value="UniProtKB-KW"/>
</dbReference>
<keyword evidence="3" id="KW-0720">Serine protease</keyword>
<dbReference type="InterPro" id="IPR000209">
    <property type="entry name" value="Peptidase_S8/S53_dom"/>
</dbReference>
<dbReference type="GO" id="GO:0005794">
    <property type="term" value="C:Golgi apparatus"/>
    <property type="evidence" value="ECO:0007669"/>
    <property type="project" value="TreeGrafter"/>
</dbReference>
<feature type="domain" description="Peptidase S8/S53" evidence="5">
    <location>
        <begin position="15"/>
        <end position="106"/>
    </location>
</feature>
<keyword evidence="2" id="KW-0645">Protease</keyword>
<comment type="caution">
    <text evidence="6">The sequence shown here is derived from an EMBL/GenBank/DDBJ whole genome shotgun (WGS) entry which is preliminary data.</text>
</comment>
<comment type="caution">
    <text evidence="4">Lacks conserved residue(s) required for the propagation of feature annotation.</text>
</comment>
<dbReference type="PROSITE" id="PS51892">
    <property type="entry name" value="SUBTILASE"/>
    <property type="match status" value="1"/>
</dbReference>
<dbReference type="EMBL" id="JACGCM010002027">
    <property type="protein sequence ID" value="KAF6145892.1"/>
    <property type="molecule type" value="Genomic_DNA"/>
</dbReference>
<dbReference type="PANTHER" id="PTHR43806:SF62">
    <property type="entry name" value="SUBTILISIN-LIKE PROTEASE SBT6.1"/>
    <property type="match status" value="1"/>
</dbReference>
<evidence type="ECO:0000313" key="7">
    <source>
        <dbReference type="EMBL" id="KAF6145892.1"/>
    </source>
</evidence>
<evidence type="ECO:0000256" key="2">
    <source>
        <dbReference type="ARBA" id="ARBA00022670"/>
    </source>
</evidence>
<dbReference type="AlphaFoldDB" id="A0A7J7LCV8"/>
<reference evidence="6 8" key="1">
    <citation type="journal article" date="2020" name="IScience">
        <title>Genome Sequencing of the Endangered Kingdonia uniflora (Circaeasteraceae, Ranunculales) Reveals Potential Mechanisms of Evolutionary Specialization.</title>
        <authorList>
            <person name="Sun Y."/>
            <person name="Deng T."/>
            <person name="Zhang A."/>
            <person name="Moore M.J."/>
            <person name="Landis J.B."/>
            <person name="Lin N."/>
            <person name="Zhang H."/>
            <person name="Zhang X."/>
            <person name="Huang J."/>
            <person name="Zhang X."/>
            <person name="Sun H."/>
            <person name="Wang H."/>
        </authorList>
    </citation>
    <scope>NUCLEOTIDE SEQUENCE [LARGE SCALE GENOMIC DNA]</scope>
    <source>
        <strain evidence="6">TB1705</strain>
        <tissue evidence="6">Leaf</tissue>
    </source>
</reference>
<keyword evidence="3" id="KW-0378">Hydrolase</keyword>
<keyword evidence="8" id="KW-1185">Reference proteome</keyword>
<evidence type="ECO:0000256" key="1">
    <source>
        <dbReference type="ARBA" id="ARBA00011073"/>
    </source>
</evidence>
<organism evidence="6 8">
    <name type="scientific">Kingdonia uniflora</name>
    <dbReference type="NCBI Taxonomy" id="39325"/>
    <lineage>
        <taxon>Eukaryota</taxon>
        <taxon>Viridiplantae</taxon>
        <taxon>Streptophyta</taxon>
        <taxon>Embryophyta</taxon>
        <taxon>Tracheophyta</taxon>
        <taxon>Spermatophyta</taxon>
        <taxon>Magnoliopsida</taxon>
        <taxon>Ranunculales</taxon>
        <taxon>Circaeasteraceae</taxon>
        <taxon>Kingdonia</taxon>
    </lineage>
</organism>
<name>A0A7J7LCV8_9MAGN</name>
<evidence type="ECO:0000256" key="4">
    <source>
        <dbReference type="PROSITE-ProRule" id="PRU01240"/>
    </source>
</evidence>
<accession>A0A7J7LCV8</accession>
<protein>
    <recommendedName>
        <fullName evidence="5">Peptidase S8/S53 domain-containing protein</fullName>
    </recommendedName>
</protein>
<dbReference type="Gene3D" id="3.40.50.200">
    <property type="entry name" value="Peptidase S8/S53 domain"/>
    <property type="match status" value="1"/>
</dbReference>
<evidence type="ECO:0000313" key="8">
    <source>
        <dbReference type="Proteomes" id="UP000541444"/>
    </source>
</evidence>
<sequence length="116" mass="12620">MTGGFNYFQVWELIANNNIMVLAIGNDRPLHITLNNLVDQSDVIGVGGIDYNDRIALFSSRGMSTWEMPHGYGRVKPDIVAYGGEIMRSKISTGCKSLSGTSVASPSSCRRCMLAC</sequence>
<evidence type="ECO:0000259" key="5">
    <source>
        <dbReference type="Pfam" id="PF00082"/>
    </source>
</evidence>
<dbReference type="PANTHER" id="PTHR43806">
    <property type="entry name" value="PEPTIDASE S8"/>
    <property type="match status" value="1"/>
</dbReference>
<proteinExistence type="inferred from homology"/>
<dbReference type="SUPFAM" id="SSF52743">
    <property type="entry name" value="Subtilisin-like"/>
    <property type="match status" value="1"/>
</dbReference>